<organism evidence="2 3">
    <name type="scientific">Pelomonas nitida</name>
    <dbReference type="NCBI Taxonomy" id="3299027"/>
    <lineage>
        <taxon>Bacteria</taxon>
        <taxon>Pseudomonadati</taxon>
        <taxon>Pseudomonadota</taxon>
        <taxon>Betaproteobacteria</taxon>
        <taxon>Burkholderiales</taxon>
        <taxon>Sphaerotilaceae</taxon>
        <taxon>Roseateles</taxon>
    </lineage>
</organism>
<keyword evidence="1" id="KW-0620">Polyamine biosynthesis</keyword>
<dbReference type="PANTHER" id="PTHR43317:SF1">
    <property type="entry name" value="THERMOSPERMINE SYNTHASE ACAULIS5"/>
    <property type="match status" value="1"/>
</dbReference>
<dbReference type="InterPro" id="IPR029063">
    <property type="entry name" value="SAM-dependent_MTases_sf"/>
</dbReference>
<sequence length="257" mass="28672">MRSKTPTWGPATLSEFDGVRFLHLDSIWVQGAMRIRKPDQLELEYIQRMCAWMLWRDEAQLCDGHAVQLGLGAAALTRFCHGQLKMQTTAVEINPEVIAACRQWFRLPANDARLEVVNDDAGRWVLDDSRLQTVDVLNVDVYDHDAASPVLDDEAFYAACRGVLVEGGLMTVNLFGRSASFARSAARIARAFGSDQVWSLAPTKEGNTVVVAARGVVVPSREVLEQRAATIESRFKLPARKWLRLVRPLAQNILQAL</sequence>
<proteinExistence type="predicted"/>
<comment type="caution">
    <text evidence="2">The sequence shown here is derived from an EMBL/GenBank/DDBJ whole genome shotgun (WGS) entry which is preliminary data.</text>
</comment>
<evidence type="ECO:0000313" key="3">
    <source>
        <dbReference type="Proteomes" id="UP001606305"/>
    </source>
</evidence>
<dbReference type="Gene3D" id="3.40.50.150">
    <property type="entry name" value="Vaccinia Virus protein VP39"/>
    <property type="match status" value="1"/>
</dbReference>
<reference evidence="2 3" key="1">
    <citation type="submission" date="2024-09" db="EMBL/GenBank/DDBJ databases">
        <title>Novel species of the genus Pelomonas and Roseateles isolated from streams.</title>
        <authorList>
            <person name="Lu H."/>
        </authorList>
    </citation>
    <scope>NUCLEOTIDE SEQUENCE [LARGE SCALE GENOMIC DNA]</scope>
    <source>
        <strain evidence="2 3">BYS96W</strain>
    </source>
</reference>
<protein>
    <submittedName>
        <fullName evidence="2">Spermidine synthase</fullName>
    </submittedName>
</protein>
<dbReference type="EMBL" id="JBIGIA010000024">
    <property type="protein sequence ID" value="MFG6459565.1"/>
    <property type="molecule type" value="Genomic_DNA"/>
</dbReference>
<name>A0ABW7GC80_9BURK</name>
<dbReference type="SUPFAM" id="SSF53335">
    <property type="entry name" value="S-adenosyl-L-methionine-dependent methyltransferases"/>
    <property type="match status" value="1"/>
</dbReference>
<dbReference type="RefSeq" id="WP_394491690.1">
    <property type="nucleotide sequence ID" value="NZ_JBIGIA010000024.1"/>
</dbReference>
<keyword evidence="3" id="KW-1185">Reference proteome</keyword>
<dbReference type="Proteomes" id="UP001606305">
    <property type="component" value="Unassembled WGS sequence"/>
</dbReference>
<accession>A0ABW7GC80</accession>
<dbReference type="PANTHER" id="PTHR43317">
    <property type="entry name" value="THERMOSPERMINE SYNTHASE ACAULIS5"/>
    <property type="match status" value="1"/>
</dbReference>
<evidence type="ECO:0000256" key="1">
    <source>
        <dbReference type="ARBA" id="ARBA00023115"/>
    </source>
</evidence>
<evidence type="ECO:0000313" key="2">
    <source>
        <dbReference type="EMBL" id="MFG6459565.1"/>
    </source>
</evidence>
<gene>
    <name evidence="2" type="ORF">ACG00X_22250</name>
</gene>
<dbReference type="Pfam" id="PF01564">
    <property type="entry name" value="Spermine_synth"/>
    <property type="match status" value="1"/>
</dbReference>